<dbReference type="Proteomes" id="UP000235371">
    <property type="component" value="Unassembled WGS sequence"/>
</dbReference>
<dbReference type="Pfam" id="PF13374">
    <property type="entry name" value="TPR_10"/>
    <property type="match status" value="1"/>
</dbReference>
<dbReference type="InterPro" id="IPR011990">
    <property type="entry name" value="TPR-like_helical_dom_sf"/>
</dbReference>
<dbReference type="RefSeq" id="XP_024739205.1">
    <property type="nucleotide sequence ID" value="XM_024873501.1"/>
</dbReference>
<feature type="non-terminal residue" evidence="1">
    <location>
        <position position="93"/>
    </location>
</feature>
<keyword evidence="2" id="KW-1185">Reference proteome</keyword>
<dbReference type="OrthoDB" id="626167at2759"/>
<evidence type="ECO:0000313" key="2">
    <source>
        <dbReference type="Proteomes" id="UP000235371"/>
    </source>
</evidence>
<dbReference type="AlphaFoldDB" id="A0A2J6TH32"/>
<dbReference type="InParanoid" id="A0A2J6TH32"/>
<organism evidence="1 2">
    <name type="scientific">Hyaloscypha bicolor E</name>
    <dbReference type="NCBI Taxonomy" id="1095630"/>
    <lineage>
        <taxon>Eukaryota</taxon>
        <taxon>Fungi</taxon>
        <taxon>Dikarya</taxon>
        <taxon>Ascomycota</taxon>
        <taxon>Pezizomycotina</taxon>
        <taxon>Leotiomycetes</taxon>
        <taxon>Helotiales</taxon>
        <taxon>Hyaloscyphaceae</taxon>
        <taxon>Hyaloscypha</taxon>
        <taxon>Hyaloscypha bicolor</taxon>
    </lineage>
</organism>
<protein>
    <recommendedName>
        <fullName evidence="3">Kinesin light chain</fullName>
    </recommendedName>
</protein>
<evidence type="ECO:0000313" key="1">
    <source>
        <dbReference type="EMBL" id="PMD62301.1"/>
    </source>
</evidence>
<sequence length="93" mass="10513">LLSKLADFLDICGDFRNEMMVRRFVLIKHKAWYGETHPDTVISMDDLVVTLGRGGELQEALPVKQAVLAKRQQILGKDHPDTLRTMHDLAATL</sequence>
<feature type="non-terminal residue" evidence="1">
    <location>
        <position position="1"/>
    </location>
</feature>
<name>A0A2J6TH32_9HELO</name>
<accession>A0A2J6TH32</accession>
<dbReference type="Gene3D" id="1.25.40.10">
    <property type="entry name" value="Tetratricopeptide repeat domain"/>
    <property type="match status" value="1"/>
</dbReference>
<dbReference type="STRING" id="1095630.A0A2J6TH32"/>
<dbReference type="EMBL" id="KZ613783">
    <property type="protein sequence ID" value="PMD62301.1"/>
    <property type="molecule type" value="Genomic_DNA"/>
</dbReference>
<evidence type="ECO:0008006" key="3">
    <source>
        <dbReference type="Google" id="ProtNLM"/>
    </source>
</evidence>
<dbReference type="GeneID" id="36581581"/>
<reference evidence="1 2" key="1">
    <citation type="submission" date="2016-04" db="EMBL/GenBank/DDBJ databases">
        <title>A degradative enzymes factory behind the ericoid mycorrhizal symbiosis.</title>
        <authorList>
            <consortium name="DOE Joint Genome Institute"/>
            <person name="Martino E."/>
            <person name="Morin E."/>
            <person name="Grelet G."/>
            <person name="Kuo A."/>
            <person name="Kohler A."/>
            <person name="Daghino S."/>
            <person name="Barry K."/>
            <person name="Choi C."/>
            <person name="Cichocki N."/>
            <person name="Clum A."/>
            <person name="Copeland A."/>
            <person name="Hainaut M."/>
            <person name="Haridas S."/>
            <person name="Labutti K."/>
            <person name="Lindquist E."/>
            <person name="Lipzen A."/>
            <person name="Khouja H.-R."/>
            <person name="Murat C."/>
            <person name="Ohm R."/>
            <person name="Olson A."/>
            <person name="Spatafora J."/>
            <person name="Veneault-Fourrey C."/>
            <person name="Henrissat B."/>
            <person name="Grigoriev I."/>
            <person name="Martin F."/>
            <person name="Perotto S."/>
        </authorList>
    </citation>
    <scope>NUCLEOTIDE SEQUENCE [LARGE SCALE GENOMIC DNA]</scope>
    <source>
        <strain evidence="1 2">E</strain>
    </source>
</reference>
<proteinExistence type="predicted"/>
<gene>
    <name evidence="1" type="ORF">K444DRAFT_512972</name>
</gene>